<gene>
    <name evidence="4" type="ORF">QBC41DRAFT_326629</name>
</gene>
<feature type="signal peptide" evidence="1">
    <location>
        <begin position="1"/>
        <end position="15"/>
    </location>
</feature>
<protein>
    <submittedName>
        <fullName evidence="4">Phosphodiesterase/Alkaline phosphatase D</fullName>
    </submittedName>
</protein>
<proteinExistence type="predicted"/>
<dbReference type="SUPFAM" id="SSF56300">
    <property type="entry name" value="Metallo-dependent phosphatases"/>
    <property type="match status" value="1"/>
</dbReference>
<dbReference type="InterPro" id="IPR029052">
    <property type="entry name" value="Metallo-depent_PP-like"/>
</dbReference>
<name>A0AA40D8U2_9PEZI</name>
<feature type="domain" description="PhoD-like phosphatase metallophosphatase" evidence="2">
    <location>
        <begin position="206"/>
        <end position="551"/>
    </location>
</feature>
<dbReference type="PANTHER" id="PTHR43606">
    <property type="entry name" value="PHOSPHATASE, PUTATIVE (AFU_ORTHOLOGUE AFUA_6G08710)-RELATED"/>
    <property type="match status" value="1"/>
</dbReference>
<dbReference type="Proteomes" id="UP001174997">
    <property type="component" value="Unassembled WGS sequence"/>
</dbReference>
<dbReference type="InterPro" id="IPR032093">
    <property type="entry name" value="PhoD_N"/>
</dbReference>
<dbReference type="Gene3D" id="2.60.40.380">
    <property type="entry name" value="Purple acid phosphatase-like, N-terminal"/>
    <property type="match status" value="1"/>
</dbReference>
<dbReference type="Pfam" id="PF09423">
    <property type="entry name" value="PhoD"/>
    <property type="match status" value="1"/>
</dbReference>
<dbReference type="InterPro" id="IPR018946">
    <property type="entry name" value="PhoD-like_MPP"/>
</dbReference>
<dbReference type="Pfam" id="PF16655">
    <property type="entry name" value="PhoD_N"/>
    <property type="match status" value="1"/>
</dbReference>
<sequence length="625" mass="69231">MRVIILSALAVASAAIDLSTNLNYHSPSARHDNLGIDLPTVQRRTLKRDSVPYSPEDLNFTHGIASGDPYPTSVILWTRVAPSLASDLGNITVEGNVPLYSHETDRYIKADPNPICVDWAVWPATCSNSTTIPKTWKRQANESPVASGRVYTTSDIDFTIKVEAGGLSPFTEYNYQFTICGSDKKSGIGKTKTTPDKSDDVSEVKLAVFSCSNFPNGYFNAYGNAARKGGLDYVIHLGDYIYESAGGGERAHNPPRVTFTLGDYRTRHGQYRTDPDLQLLAADYPWIPTWDDHEVANNGYRDGFSALNNTEASFRQGGRMVSVDQRKMNAVRAYFEWMPIRQVDLDDNLRIWRSFQLGNLADLIILDTRNYDRSITSLGWNDAYIELIRDEASRSLMGGRQENWFYRTLKESKDRDAKWRIIGSQVIFSGADGAGTDTWGGYTANRNRTLQHIIDNGIDNNVFLAGDSHRNWVADVTWLGRSEYNPTTGSGSLGVEFAGTAVSSSGRAGPISAANTYARNRVRDTNVLQWHEGYYRGYFVLSVQKDKVTAGFFGSPTVATRNSWELSLANFTVLAGENKIARPVAGGKVEAGFAKGGTTTGTNLTLNTETKKWEVIGFDDMFISR</sequence>
<dbReference type="InterPro" id="IPR038607">
    <property type="entry name" value="PhoD-like_sf"/>
</dbReference>
<accession>A0AA40D8U2</accession>
<reference evidence="4" key="1">
    <citation type="submission" date="2023-06" db="EMBL/GenBank/DDBJ databases">
        <title>Genome-scale phylogeny and comparative genomics of the fungal order Sordariales.</title>
        <authorList>
            <consortium name="Lawrence Berkeley National Laboratory"/>
            <person name="Hensen N."/>
            <person name="Bonometti L."/>
            <person name="Westerberg I."/>
            <person name="Brannstrom I.O."/>
            <person name="Guillou S."/>
            <person name="Cros-Aarteil S."/>
            <person name="Calhoun S."/>
            <person name="Haridas S."/>
            <person name="Kuo A."/>
            <person name="Mondo S."/>
            <person name="Pangilinan J."/>
            <person name="Riley R."/>
            <person name="Labutti K."/>
            <person name="Andreopoulos B."/>
            <person name="Lipzen A."/>
            <person name="Chen C."/>
            <person name="Yanf M."/>
            <person name="Daum C."/>
            <person name="Ng V."/>
            <person name="Clum A."/>
            <person name="Steindorff A."/>
            <person name="Ohm R."/>
            <person name="Martin F."/>
            <person name="Silar P."/>
            <person name="Natvig D."/>
            <person name="Lalanne C."/>
            <person name="Gautier V."/>
            <person name="Ament-Velasquez S.L."/>
            <person name="Kruys A."/>
            <person name="Hutchinson M.I."/>
            <person name="Powell A.J."/>
            <person name="Barry K."/>
            <person name="Miller A.N."/>
            <person name="Grigoriev I.V."/>
            <person name="Debuchy R."/>
            <person name="Gladieux P."/>
            <person name="Thoren M.H."/>
            <person name="Johannesson H."/>
        </authorList>
    </citation>
    <scope>NUCLEOTIDE SEQUENCE</scope>
    <source>
        <strain evidence="4">CBS 307.81</strain>
    </source>
</reference>
<dbReference type="CDD" id="cd07389">
    <property type="entry name" value="MPP_PhoD"/>
    <property type="match status" value="1"/>
</dbReference>
<organism evidence="4 5">
    <name type="scientific">Cercophora samala</name>
    <dbReference type="NCBI Taxonomy" id="330535"/>
    <lineage>
        <taxon>Eukaryota</taxon>
        <taxon>Fungi</taxon>
        <taxon>Dikarya</taxon>
        <taxon>Ascomycota</taxon>
        <taxon>Pezizomycotina</taxon>
        <taxon>Sordariomycetes</taxon>
        <taxon>Sordariomycetidae</taxon>
        <taxon>Sordariales</taxon>
        <taxon>Lasiosphaeriaceae</taxon>
        <taxon>Cercophora</taxon>
    </lineage>
</organism>
<dbReference type="EMBL" id="JAULSY010000096">
    <property type="protein sequence ID" value="KAK0666038.1"/>
    <property type="molecule type" value="Genomic_DNA"/>
</dbReference>
<comment type="caution">
    <text evidence="4">The sequence shown here is derived from an EMBL/GenBank/DDBJ whole genome shotgun (WGS) entry which is preliminary data.</text>
</comment>
<evidence type="ECO:0000259" key="3">
    <source>
        <dbReference type="Pfam" id="PF16655"/>
    </source>
</evidence>
<evidence type="ECO:0000259" key="2">
    <source>
        <dbReference type="Pfam" id="PF09423"/>
    </source>
</evidence>
<dbReference type="PANTHER" id="PTHR43606:SF8">
    <property type="entry name" value="ALKALINE PHOSPHATASE"/>
    <property type="match status" value="1"/>
</dbReference>
<keyword evidence="1" id="KW-0732">Signal</keyword>
<keyword evidence="5" id="KW-1185">Reference proteome</keyword>
<feature type="domain" description="Phospholipase D N-terminal" evidence="3">
    <location>
        <begin position="62"/>
        <end position="193"/>
    </location>
</feature>
<dbReference type="Gene3D" id="3.60.21.70">
    <property type="entry name" value="PhoD-like phosphatase"/>
    <property type="match status" value="1"/>
</dbReference>
<evidence type="ECO:0000256" key="1">
    <source>
        <dbReference type="SAM" id="SignalP"/>
    </source>
</evidence>
<evidence type="ECO:0000313" key="4">
    <source>
        <dbReference type="EMBL" id="KAK0666038.1"/>
    </source>
</evidence>
<dbReference type="InterPro" id="IPR052900">
    <property type="entry name" value="Phospholipid_Metab_Enz"/>
</dbReference>
<feature type="chain" id="PRO_5041249325" evidence="1">
    <location>
        <begin position="16"/>
        <end position="625"/>
    </location>
</feature>
<evidence type="ECO:0000313" key="5">
    <source>
        <dbReference type="Proteomes" id="UP001174997"/>
    </source>
</evidence>
<dbReference type="AlphaFoldDB" id="A0AA40D8U2"/>